<feature type="compositionally biased region" description="Low complexity" evidence="1">
    <location>
        <begin position="24"/>
        <end position="46"/>
    </location>
</feature>
<keyword evidence="2" id="KW-1133">Transmembrane helix</keyword>
<feature type="region of interest" description="Disordered" evidence="1">
    <location>
        <begin position="16"/>
        <end position="68"/>
    </location>
</feature>
<dbReference type="PANTHER" id="PTHR20992">
    <property type="entry name" value="AT15442P-RELATED"/>
    <property type="match status" value="1"/>
</dbReference>
<dbReference type="EMBL" id="BEYU01000059">
    <property type="protein sequence ID" value="GBG29488.1"/>
    <property type="molecule type" value="Genomic_DNA"/>
</dbReference>
<dbReference type="PANTHER" id="PTHR20992:SF9">
    <property type="entry name" value="AT15442P-RELATED"/>
    <property type="match status" value="1"/>
</dbReference>
<feature type="region of interest" description="Disordered" evidence="1">
    <location>
        <begin position="231"/>
        <end position="303"/>
    </location>
</feature>
<feature type="transmembrane region" description="Helical" evidence="2">
    <location>
        <begin position="554"/>
        <end position="576"/>
    </location>
</feature>
<feature type="region of interest" description="Disordered" evidence="1">
    <location>
        <begin position="847"/>
        <end position="887"/>
    </location>
</feature>
<sequence>MATSLVFVSVPVLARRKAREAESAETAPGAKAAAENSGAGSSSSSAKRVSLPTSRKRRSSLTSAAAPALPATVEAPAKASEVSLVNEDGGGSEDEAPSQLKNVANEVRDFLRVNASELNFIAEVPFLNGATRWALFLFLCKTESAEQMLVRLNNRGVGNVKDGLGMVLFSPIQLSRISTTLSPKDPKAQPPTATATATAAAAAAAAASSTSAASASVPTSASTNSLVGMATSEQAPGKSSQDPAGPTKKSEIGTANAGPRPGATGAGAAATAATKVQTNQGQAAGAGSKVDRPPSPSFHIAPTSSENVGVANALRAAVQAGFISPSELEGSQVRGIVTQRQDTDTGASTGGLSNASQTPRTPADPLPLSPGDETASSMSSTSSGDEEDMAEKVANEANLQNGPAEEEGAVPTAIPEDQRKAQDGPQAQPELFEEDEVYESDSESPDDVIVVEPRATAKNHLESIINRFGETIKSRVAVDSVVELVNASSEFSFDYVVLVVVASALACIGLVTNNVVIIVASMLVSPLMGPILGVTFGWTLWDWHMIRTGLFSELAGLLLCILVGFIGGLCAIPFAQESLPTEEMWSRAYGTAVLVGISIAIPSGVGVALSVLGNNTSSLVGVAISASLLPPAVNTGTLLAMAILANTKYLDLEKIEINTLIGENNTDWEAVTMHTILAGAGWSLLLTLANIACIWVAGILMFKLKEVVPLDHKSAFWTDDVPNTRAYNGVLRRNDPEATELRKRVADYLKRQDSEIPNSNSLGPTATLQAFRAQPHRRNVFDEDFFRPEGASPTVPHTPLSPGRSHRTVPHVRFATIGRSARHLLHRRSPSTGSRDRASSAHLRALAEDQFDLEESAMDEPRAHSALHKTMASAPAIDVHGDRDGDL</sequence>
<feature type="transmembrane region" description="Helical" evidence="2">
    <location>
        <begin position="495"/>
        <end position="524"/>
    </location>
</feature>
<evidence type="ECO:0000256" key="2">
    <source>
        <dbReference type="SAM" id="Phobius"/>
    </source>
</evidence>
<evidence type="ECO:0000313" key="3">
    <source>
        <dbReference type="EMBL" id="GBG29488.1"/>
    </source>
</evidence>
<feature type="compositionally biased region" description="Low complexity" evidence="1">
    <location>
        <begin position="371"/>
        <end position="383"/>
    </location>
</feature>
<evidence type="ECO:0000256" key="1">
    <source>
        <dbReference type="SAM" id="MobiDB-lite"/>
    </source>
</evidence>
<dbReference type="Pfam" id="PF04087">
    <property type="entry name" value="DUF389"/>
    <property type="match status" value="1"/>
</dbReference>
<dbReference type="InParanoid" id="A0A2R5GID2"/>
<evidence type="ECO:0008006" key="5">
    <source>
        <dbReference type="Google" id="ProtNLM"/>
    </source>
</evidence>
<feature type="transmembrane region" description="Helical" evidence="2">
    <location>
        <begin position="676"/>
        <end position="702"/>
    </location>
</feature>
<feature type="compositionally biased region" description="Polar residues" evidence="1">
    <location>
        <begin position="340"/>
        <end position="360"/>
    </location>
</feature>
<feature type="transmembrane region" description="Helical" evidence="2">
    <location>
        <begin position="619"/>
        <end position="644"/>
    </location>
</feature>
<feature type="compositionally biased region" description="Polar residues" evidence="1">
    <location>
        <begin position="231"/>
        <end position="242"/>
    </location>
</feature>
<feature type="transmembrane region" description="Helical" evidence="2">
    <location>
        <begin position="588"/>
        <end position="612"/>
    </location>
</feature>
<feature type="compositionally biased region" description="Acidic residues" evidence="1">
    <location>
        <begin position="849"/>
        <end position="858"/>
    </location>
</feature>
<comment type="caution">
    <text evidence="3">The sequence shown here is derived from an EMBL/GenBank/DDBJ whole genome shotgun (WGS) entry which is preliminary data.</text>
</comment>
<dbReference type="OrthoDB" id="543859at2759"/>
<feature type="region of interest" description="Disordered" evidence="1">
    <location>
        <begin position="340"/>
        <end position="389"/>
    </location>
</feature>
<name>A0A2R5GID2_9STRA</name>
<organism evidence="3 4">
    <name type="scientific">Hondaea fermentalgiana</name>
    <dbReference type="NCBI Taxonomy" id="2315210"/>
    <lineage>
        <taxon>Eukaryota</taxon>
        <taxon>Sar</taxon>
        <taxon>Stramenopiles</taxon>
        <taxon>Bigyra</taxon>
        <taxon>Labyrinthulomycetes</taxon>
        <taxon>Thraustochytrida</taxon>
        <taxon>Thraustochytriidae</taxon>
        <taxon>Hondaea</taxon>
    </lineage>
</organism>
<keyword evidence="2" id="KW-0812">Transmembrane</keyword>
<feature type="compositionally biased region" description="Low complexity" evidence="1">
    <location>
        <begin position="253"/>
        <end position="274"/>
    </location>
</feature>
<evidence type="ECO:0000313" key="4">
    <source>
        <dbReference type="Proteomes" id="UP000241890"/>
    </source>
</evidence>
<dbReference type="InterPro" id="IPR005240">
    <property type="entry name" value="DUF389"/>
</dbReference>
<feature type="region of interest" description="Disordered" evidence="1">
    <location>
        <begin position="786"/>
        <end position="807"/>
    </location>
</feature>
<keyword evidence="2" id="KW-0472">Membrane</keyword>
<reference evidence="3 4" key="1">
    <citation type="submission" date="2017-12" db="EMBL/GenBank/DDBJ databases">
        <title>Sequencing, de novo assembly and annotation of complete genome of a new Thraustochytrid species, strain FCC1311.</title>
        <authorList>
            <person name="Sedici K."/>
            <person name="Godart F."/>
            <person name="Aiese Cigliano R."/>
            <person name="Sanseverino W."/>
            <person name="Barakat M."/>
            <person name="Ortet P."/>
            <person name="Marechal E."/>
            <person name="Cagnac O."/>
            <person name="Amato A."/>
        </authorList>
    </citation>
    <scope>NUCLEOTIDE SEQUENCE [LARGE SCALE GENOMIC DNA]</scope>
</reference>
<gene>
    <name evidence="3" type="ORF">FCC1311_057092</name>
</gene>
<proteinExistence type="predicted"/>
<dbReference type="Proteomes" id="UP000241890">
    <property type="component" value="Unassembled WGS sequence"/>
</dbReference>
<accession>A0A2R5GID2</accession>
<protein>
    <recommendedName>
        <fullName evidence="5">DUF389 domain-containing protein</fullName>
    </recommendedName>
</protein>
<dbReference type="AlphaFoldDB" id="A0A2R5GID2"/>
<keyword evidence="4" id="KW-1185">Reference proteome</keyword>